<feature type="signal peptide" evidence="3">
    <location>
        <begin position="1"/>
        <end position="18"/>
    </location>
</feature>
<gene>
    <name evidence="6" type="ORF">RB653_005998</name>
</gene>
<evidence type="ECO:0000256" key="1">
    <source>
        <dbReference type="ARBA" id="ARBA00008455"/>
    </source>
</evidence>
<reference evidence="6 7" key="1">
    <citation type="submission" date="2023-11" db="EMBL/GenBank/DDBJ databases">
        <title>Dfirmibasis_genome.</title>
        <authorList>
            <person name="Edelbroek B."/>
            <person name="Kjellin J."/>
            <person name="Jerlstrom-Hultqvist J."/>
            <person name="Soderbom F."/>
        </authorList>
    </citation>
    <scope>NUCLEOTIDE SEQUENCE [LARGE SCALE GENOMIC DNA]</scope>
    <source>
        <strain evidence="6 7">TNS-C-14</strain>
    </source>
</reference>
<dbReference type="GO" id="GO:0008234">
    <property type="term" value="F:cysteine-type peptidase activity"/>
    <property type="evidence" value="ECO:0007669"/>
    <property type="project" value="InterPro"/>
</dbReference>
<dbReference type="Pfam" id="PF00112">
    <property type="entry name" value="Peptidase_C1"/>
    <property type="match status" value="1"/>
</dbReference>
<dbReference type="SMART" id="SM00848">
    <property type="entry name" value="Inhibitor_I29"/>
    <property type="match status" value="1"/>
</dbReference>
<feature type="chain" id="PRO_5042902602" description="Counting factor associated protein D" evidence="3">
    <location>
        <begin position="19"/>
        <end position="531"/>
    </location>
</feature>
<dbReference type="CDD" id="cd02248">
    <property type="entry name" value="Peptidase_C1A"/>
    <property type="match status" value="1"/>
</dbReference>
<evidence type="ECO:0008006" key="8">
    <source>
        <dbReference type="Google" id="ProtNLM"/>
    </source>
</evidence>
<dbReference type="PROSITE" id="PS51257">
    <property type="entry name" value="PROKAR_LIPOPROTEIN"/>
    <property type="match status" value="1"/>
</dbReference>
<dbReference type="Pfam" id="PF08246">
    <property type="entry name" value="Inhibitor_I29"/>
    <property type="match status" value="1"/>
</dbReference>
<dbReference type="InterPro" id="IPR039417">
    <property type="entry name" value="Peptidase_C1A_papain-like"/>
</dbReference>
<dbReference type="GO" id="GO:0006508">
    <property type="term" value="P:proteolysis"/>
    <property type="evidence" value="ECO:0007669"/>
    <property type="project" value="InterPro"/>
</dbReference>
<accession>A0AAN7U918</accession>
<dbReference type="InterPro" id="IPR013201">
    <property type="entry name" value="Prot_inhib_I29"/>
</dbReference>
<sequence>MNKFILLLSLVTLSCVLAIPQLPTDQQYYMKGSFNIPYFNIVEPIELIYDSVNNRQYISYYNGMDITINFYNQDNTYNVGPVKYDMVCTTTPGNGSLVNVLPTEPSSWVYNGTSTVNGVSVYGYSQKVTEYGRTGFYNFFVDENGVPVQFYMDGVDYVFGSHPDVYVLNFDVYSTDISSYESLFTVPTICNDAQEAPAQENEFSGIFSIADNLKTKEEKASKLFNEYKAEYNKEYSSQDEHDERFINFKSARKTIAVHNAKKSSYKLGMNHYADLSNKEFNTLIKPKVARPLVNGAEYIHDDESTTAIPSTVDWRIQGCVTPVKDQGVCGSCWTFGSTGSLEGTNCVTNGELVSLSEQQLVDCAILTGSQGCGGGFASSAFEYIMQAPNGIATEDSYPYLMQNGLCQDRNNTPSGVTITGYVNVTSGSEAALVNAIATAGPVAIAIDASVDDFRYYISGVYNNPACQNGLDDLDHEVLAIGYGTYQGQDYFLVKNSWSTNWGQNGYVFMARNDNNLCGVATSPNYPIPTKN</sequence>
<comment type="similarity">
    <text evidence="1">Belongs to the peptidase C1 family.</text>
</comment>
<dbReference type="FunFam" id="3.90.70.10:FF:000087">
    <property type="entry name" value="Counting factor associated protein D"/>
    <property type="match status" value="1"/>
</dbReference>
<dbReference type="AlphaFoldDB" id="A0AAN7U918"/>
<feature type="domain" description="Peptidase C1A papain C-terminal" evidence="4">
    <location>
        <begin position="308"/>
        <end position="527"/>
    </location>
</feature>
<evidence type="ECO:0000313" key="6">
    <source>
        <dbReference type="EMBL" id="KAK5584387.1"/>
    </source>
</evidence>
<keyword evidence="3" id="KW-0732">Signal</keyword>
<keyword evidence="7" id="KW-1185">Reference proteome</keyword>
<comment type="caution">
    <text evidence="6">The sequence shown here is derived from an EMBL/GenBank/DDBJ whole genome shotgun (WGS) entry which is preliminary data.</text>
</comment>
<evidence type="ECO:0000259" key="5">
    <source>
        <dbReference type="SMART" id="SM00848"/>
    </source>
</evidence>
<feature type="domain" description="Cathepsin propeptide inhibitor" evidence="5">
    <location>
        <begin position="224"/>
        <end position="280"/>
    </location>
</feature>
<organism evidence="6 7">
    <name type="scientific">Dictyostelium firmibasis</name>
    <dbReference type="NCBI Taxonomy" id="79012"/>
    <lineage>
        <taxon>Eukaryota</taxon>
        <taxon>Amoebozoa</taxon>
        <taxon>Evosea</taxon>
        <taxon>Eumycetozoa</taxon>
        <taxon>Dictyostelia</taxon>
        <taxon>Dictyosteliales</taxon>
        <taxon>Dictyosteliaceae</taxon>
        <taxon>Dictyostelium</taxon>
    </lineage>
</organism>
<dbReference type="InterPro" id="IPR025660">
    <property type="entry name" value="Pept_his_AS"/>
</dbReference>
<dbReference type="InterPro" id="IPR000668">
    <property type="entry name" value="Peptidase_C1A_C"/>
</dbReference>
<dbReference type="Proteomes" id="UP001344447">
    <property type="component" value="Unassembled WGS sequence"/>
</dbReference>
<dbReference type="InterPro" id="IPR013128">
    <property type="entry name" value="Peptidase_C1A"/>
</dbReference>
<dbReference type="PROSITE" id="PS00639">
    <property type="entry name" value="THIOL_PROTEASE_HIS"/>
    <property type="match status" value="1"/>
</dbReference>
<evidence type="ECO:0000256" key="3">
    <source>
        <dbReference type="SAM" id="SignalP"/>
    </source>
</evidence>
<dbReference type="InterPro" id="IPR000169">
    <property type="entry name" value="Pept_cys_AS"/>
</dbReference>
<dbReference type="SMART" id="SM00645">
    <property type="entry name" value="Pept_C1"/>
    <property type="match status" value="1"/>
</dbReference>
<dbReference type="InterPro" id="IPR038765">
    <property type="entry name" value="Papain-like_cys_pep_sf"/>
</dbReference>
<evidence type="ECO:0000256" key="2">
    <source>
        <dbReference type="ARBA" id="ARBA00023157"/>
    </source>
</evidence>
<dbReference type="PRINTS" id="PR00705">
    <property type="entry name" value="PAPAIN"/>
</dbReference>
<evidence type="ECO:0000259" key="4">
    <source>
        <dbReference type="SMART" id="SM00645"/>
    </source>
</evidence>
<name>A0AAN7U918_9MYCE</name>
<keyword evidence="2" id="KW-1015">Disulfide bond</keyword>
<evidence type="ECO:0000313" key="7">
    <source>
        <dbReference type="Proteomes" id="UP001344447"/>
    </source>
</evidence>
<proteinExistence type="inferred from homology"/>
<dbReference type="PANTHER" id="PTHR12411">
    <property type="entry name" value="CYSTEINE PROTEASE FAMILY C1-RELATED"/>
    <property type="match status" value="1"/>
</dbReference>
<dbReference type="PROSITE" id="PS00139">
    <property type="entry name" value="THIOL_PROTEASE_CYS"/>
    <property type="match status" value="1"/>
</dbReference>
<dbReference type="Gene3D" id="3.90.70.10">
    <property type="entry name" value="Cysteine proteinases"/>
    <property type="match status" value="1"/>
</dbReference>
<dbReference type="SUPFAM" id="SSF54001">
    <property type="entry name" value="Cysteine proteinases"/>
    <property type="match status" value="1"/>
</dbReference>
<protein>
    <recommendedName>
        <fullName evidence="8">Counting factor associated protein D</fullName>
    </recommendedName>
</protein>
<dbReference type="EMBL" id="JAVFKY010000001">
    <property type="protein sequence ID" value="KAK5584387.1"/>
    <property type="molecule type" value="Genomic_DNA"/>
</dbReference>